<evidence type="ECO:0000313" key="2">
    <source>
        <dbReference type="Proteomes" id="UP000824044"/>
    </source>
</evidence>
<dbReference type="AlphaFoldDB" id="A0A9D2IUF4"/>
<evidence type="ECO:0000313" key="1">
    <source>
        <dbReference type="EMBL" id="HIZ23893.1"/>
    </source>
</evidence>
<accession>A0A9D2IUF4</accession>
<proteinExistence type="predicted"/>
<organism evidence="1 2">
    <name type="scientific">Candidatus Gallimonas intestinigallinarum</name>
    <dbReference type="NCBI Taxonomy" id="2838604"/>
    <lineage>
        <taxon>Bacteria</taxon>
        <taxon>Bacillati</taxon>
        <taxon>Bacillota</taxon>
        <taxon>Clostridia</taxon>
        <taxon>Candidatus Gallimonas</taxon>
    </lineage>
</organism>
<reference evidence="1" key="1">
    <citation type="journal article" date="2021" name="PeerJ">
        <title>Extensive microbial diversity within the chicken gut microbiome revealed by metagenomics and culture.</title>
        <authorList>
            <person name="Gilroy R."/>
            <person name="Ravi A."/>
            <person name="Getino M."/>
            <person name="Pursley I."/>
            <person name="Horton D.L."/>
            <person name="Alikhan N.F."/>
            <person name="Baker D."/>
            <person name="Gharbi K."/>
            <person name="Hall N."/>
            <person name="Watson M."/>
            <person name="Adriaenssens E.M."/>
            <person name="Foster-Nyarko E."/>
            <person name="Jarju S."/>
            <person name="Secka A."/>
            <person name="Antonio M."/>
            <person name="Oren A."/>
            <person name="Chaudhuri R.R."/>
            <person name="La Ragione R."/>
            <person name="Hildebrand F."/>
            <person name="Pallen M.J."/>
        </authorList>
    </citation>
    <scope>NUCLEOTIDE SEQUENCE</scope>
    <source>
        <strain evidence="1">CHK33-5263</strain>
    </source>
</reference>
<reference evidence="1" key="2">
    <citation type="submission" date="2021-04" db="EMBL/GenBank/DDBJ databases">
        <authorList>
            <person name="Gilroy R."/>
        </authorList>
    </citation>
    <scope>NUCLEOTIDE SEQUENCE</scope>
    <source>
        <strain evidence="1">CHK33-5263</strain>
    </source>
</reference>
<sequence>MKVAFLKKALPFVLFVALVLTIVLYPREAQAESAQPVVVSVWNVDTFEGGRGSRTSFLKRVAQRAESEQENVFYHVISYTAEGLQEAFSRGERPDILSFGLGIGPMEGLLPLERVFAQSDRAVPWCRGAYYLFSLSDDLPESGAPDGSIVLSSGGNNLVEASAHFSGVAGTIEESLTAYLDFLGGTYDFLLGTQRDVCRFANRGVTVYSRILPNYCDLYQYVSILSAEKEEACRQFVGLLLSDDVQNNLNEIGMYPAEGAQGRTVGAFVSLEELSERAARLRAGTAERDLDVLFPAVSPA</sequence>
<protein>
    <submittedName>
        <fullName evidence="1">Uncharacterized protein</fullName>
    </submittedName>
</protein>
<dbReference type="EMBL" id="DXBS01000004">
    <property type="protein sequence ID" value="HIZ23893.1"/>
    <property type="molecule type" value="Genomic_DNA"/>
</dbReference>
<comment type="caution">
    <text evidence="1">The sequence shown here is derived from an EMBL/GenBank/DDBJ whole genome shotgun (WGS) entry which is preliminary data.</text>
</comment>
<name>A0A9D2IUF4_9FIRM</name>
<gene>
    <name evidence="1" type="ORF">H9812_00235</name>
</gene>
<dbReference type="Proteomes" id="UP000824044">
    <property type="component" value="Unassembled WGS sequence"/>
</dbReference>